<dbReference type="InterPro" id="IPR017941">
    <property type="entry name" value="Rieske_2Fe-2S"/>
</dbReference>
<dbReference type="GO" id="GO:0051537">
    <property type="term" value="F:2 iron, 2 sulfur cluster binding"/>
    <property type="evidence" value="ECO:0007669"/>
    <property type="project" value="UniProtKB-KW"/>
</dbReference>
<dbReference type="CDD" id="cd03470">
    <property type="entry name" value="Rieske_cytochrome_bc1"/>
    <property type="match status" value="1"/>
</dbReference>
<feature type="region of interest" description="Disordered" evidence="13">
    <location>
        <begin position="36"/>
        <end position="61"/>
    </location>
</feature>
<evidence type="ECO:0000256" key="8">
    <source>
        <dbReference type="ARBA" id="ARBA00023014"/>
    </source>
</evidence>
<dbReference type="Proteomes" id="UP001219933">
    <property type="component" value="Chromosome 1"/>
</dbReference>
<dbReference type="Pfam" id="PF00355">
    <property type="entry name" value="Rieske"/>
    <property type="match status" value="1"/>
</dbReference>
<organism evidence="15 16">
    <name type="scientific">Malassezia cuniculi</name>
    <dbReference type="NCBI Taxonomy" id="948313"/>
    <lineage>
        <taxon>Eukaryota</taxon>
        <taxon>Fungi</taxon>
        <taxon>Dikarya</taxon>
        <taxon>Basidiomycota</taxon>
        <taxon>Ustilaginomycotina</taxon>
        <taxon>Malasseziomycetes</taxon>
        <taxon>Malasseziales</taxon>
        <taxon>Malasseziaceae</taxon>
        <taxon>Malassezia</taxon>
    </lineage>
</organism>
<dbReference type="AlphaFoldDB" id="A0AAF0EUT5"/>
<keyword evidence="4" id="KW-0001">2Fe-2S</keyword>
<evidence type="ECO:0000256" key="6">
    <source>
        <dbReference type="ARBA" id="ARBA00022989"/>
    </source>
</evidence>
<evidence type="ECO:0000256" key="5">
    <source>
        <dbReference type="ARBA" id="ARBA00022723"/>
    </source>
</evidence>
<dbReference type="SUPFAM" id="SSF81502">
    <property type="entry name" value="ISP transmembrane anchor"/>
    <property type="match status" value="1"/>
</dbReference>
<dbReference type="FunFam" id="2.102.10.10:FF:000001">
    <property type="entry name" value="Cytochrome b-c1 complex subunit Rieske, mitochondrial"/>
    <property type="match status" value="1"/>
</dbReference>
<dbReference type="InterPro" id="IPR036922">
    <property type="entry name" value="Rieske_2Fe-2S_sf"/>
</dbReference>
<evidence type="ECO:0000256" key="7">
    <source>
        <dbReference type="ARBA" id="ARBA00023004"/>
    </source>
</evidence>
<sequence>MSATLCRNLVSRRAINVAPTAPNKLGGTPIVPGLSFNPAGAPAGDHHHDEHAAGPRADAANVPAWSSKAVRRGSTLFNTSRVNAGVSGVSAVSGARAFSSSTTALQTPDFSAYRAKNPEAHRAFSYFLVGAFGAVATASARSTVTNFLSTMSASSDVLALAKVEIDMNNIPLGKNAIIKWRGKPVFVRHRTPAEIEEANSVDVSTLRDPETDSQRAKRPEWLVMLGVCTHLGCVPIGEAGEYNGWFCPCHGSHYDISGRIRKGPAPLNLEVPIYDFNDDENKIIVG</sequence>
<keyword evidence="5" id="KW-0479">Metal-binding</keyword>
<keyword evidence="8" id="KW-0411">Iron-sulfur</keyword>
<evidence type="ECO:0000256" key="2">
    <source>
        <dbReference type="ARBA" id="ARBA00010651"/>
    </source>
</evidence>
<keyword evidence="6" id="KW-1133">Transmembrane helix</keyword>
<dbReference type="EMBL" id="CP119877">
    <property type="protein sequence ID" value="WFD33352.1"/>
    <property type="molecule type" value="Genomic_DNA"/>
</dbReference>
<name>A0AAF0EUT5_9BASI</name>
<proteinExistence type="inferred from homology"/>
<feature type="domain" description="Rieske" evidence="14">
    <location>
        <begin position="188"/>
        <end position="283"/>
    </location>
</feature>
<evidence type="ECO:0000256" key="10">
    <source>
        <dbReference type="ARBA" id="ARBA00023157"/>
    </source>
</evidence>
<dbReference type="GO" id="GO:0046872">
    <property type="term" value="F:metal ion binding"/>
    <property type="evidence" value="ECO:0007669"/>
    <property type="project" value="UniProtKB-KW"/>
</dbReference>
<evidence type="ECO:0000256" key="1">
    <source>
        <dbReference type="ARBA" id="ARBA00004167"/>
    </source>
</evidence>
<dbReference type="SUPFAM" id="SSF50022">
    <property type="entry name" value="ISP domain"/>
    <property type="match status" value="1"/>
</dbReference>
<evidence type="ECO:0000259" key="14">
    <source>
        <dbReference type="PROSITE" id="PS51296"/>
    </source>
</evidence>
<evidence type="ECO:0000256" key="4">
    <source>
        <dbReference type="ARBA" id="ARBA00022714"/>
    </source>
</evidence>
<evidence type="ECO:0000256" key="13">
    <source>
        <dbReference type="SAM" id="MobiDB-lite"/>
    </source>
</evidence>
<dbReference type="PANTHER" id="PTHR10134">
    <property type="entry name" value="CYTOCHROME B-C1 COMPLEX SUBUNIT RIESKE, MITOCHONDRIAL"/>
    <property type="match status" value="1"/>
</dbReference>
<dbReference type="NCBIfam" id="TIGR01416">
    <property type="entry name" value="Rieske_proteo"/>
    <property type="match status" value="1"/>
</dbReference>
<dbReference type="PRINTS" id="PR00162">
    <property type="entry name" value="RIESKE"/>
</dbReference>
<evidence type="ECO:0000256" key="3">
    <source>
        <dbReference type="ARBA" id="ARBA00022692"/>
    </source>
</evidence>
<accession>A0AAF0EUT5</accession>
<evidence type="ECO:0000256" key="12">
    <source>
        <dbReference type="ARBA" id="ARBA00072517"/>
    </source>
</evidence>
<dbReference type="Gene3D" id="1.20.5.270">
    <property type="entry name" value="Ubiquinol cytochrome reductase, transmembrane domain"/>
    <property type="match status" value="1"/>
</dbReference>
<dbReference type="InterPro" id="IPR006317">
    <property type="entry name" value="Ubiquinol_cyt_c_Rdtase_Fe-S-su"/>
</dbReference>
<keyword evidence="16" id="KW-1185">Reference proteome</keyword>
<evidence type="ECO:0000313" key="16">
    <source>
        <dbReference type="Proteomes" id="UP001219933"/>
    </source>
</evidence>
<keyword evidence="3" id="KW-0812">Transmembrane</keyword>
<evidence type="ECO:0000256" key="9">
    <source>
        <dbReference type="ARBA" id="ARBA00023136"/>
    </source>
</evidence>
<protein>
    <recommendedName>
        <fullName evidence="12">Cytochrome b-c1 complex subunit Rieske, mitochondrial</fullName>
    </recommendedName>
</protein>
<dbReference type="Gene3D" id="2.102.10.10">
    <property type="entry name" value="Rieske [2Fe-2S] iron-sulphur domain"/>
    <property type="match status" value="1"/>
</dbReference>
<dbReference type="GO" id="GO:0016020">
    <property type="term" value="C:membrane"/>
    <property type="evidence" value="ECO:0007669"/>
    <property type="project" value="UniProtKB-SubCell"/>
</dbReference>
<evidence type="ECO:0000256" key="11">
    <source>
        <dbReference type="ARBA" id="ARBA00034078"/>
    </source>
</evidence>
<keyword evidence="7" id="KW-0408">Iron</keyword>
<dbReference type="Pfam" id="PF02921">
    <property type="entry name" value="UCR_TM"/>
    <property type="match status" value="1"/>
</dbReference>
<keyword evidence="9" id="KW-0472">Membrane</keyword>
<dbReference type="InterPro" id="IPR014349">
    <property type="entry name" value="Rieske_Fe-S_prot"/>
</dbReference>
<gene>
    <name evidence="15" type="primary">RIP1</name>
    <name evidence="15" type="ORF">MCUN1_000165</name>
</gene>
<dbReference type="InterPro" id="IPR037008">
    <property type="entry name" value="bc1_Rieske_TM_sf"/>
</dbReference>
<comment type="cofactor">
    <cofactor evidence="11">
        <name>[2Fe-2S] cluster</name>
        <dbReference type="ChEBI" id="CHEBI:190135"/>
    </cofactor>
</comment>
<comment type="similarity">
    <text evidence="2">Belongs to the Rieske iron-sulfur protein family.</text>
</comment>
<dbReference type="PROSITE" id="PS51296">
    <property type="entry name" value="RIESKE"/>
    <property type="match status" value="1"/>
</dbReference>
<reference evidence="15" key="1">
    <citation type="submission" date="2023-03" db="EMBL/GenBank/DDBJ databases">
        <title>Mating type loci evolution in Malassezia.</title>
        <authorList>
            <person name="Coelho M.A."/>
        </authorList>
    </citation>
    <scope>NUCLEOTIDE SEQUENCE</scope>
    <source>
        <strain evidence="15">CBS 11721</strain>
    </source>
</reference>
<keyword evidence="10" id="KW-1015">Disulfide bond</keyword>
<dbReference type="InterPro" id="IPR005805">
    <property type="entry name" value="Rieske_Fe-S_prot_C"/>
</dbReference>
<comment type="subcellular location">
    <subcellularLocation>
        <location evidence="1">Membrane</location>
        <topology evidence="1">Single-pass membrane protein</topology>
    </subcellularLocation>
</comment>
<feature type="compositionally biased region" description="Basic and acidic residues" evidence="13">
    <location>
        <begin position="44"/>
        <end position="53"/>
    </location>
</feature>
<dbReference type="GO" id="GO:0008121">
    <property type="term" value="F:quinol-cytochrome-c reductase activity"/>
    <property type="evidence" value="ECO:0007669"/>
    <property type="project" value="InterPro"/>
</dbReference>
<dbReference type="InterPro" id="IPR004192">
    <property type="entry name" value="Rieske_TM"/>
</dbReference>
<evidence type="ECO:0000313" key="15">
    <source>
        <dbReference type="EMBL" id="WFD33352.1"/>
    </source>
</evidence>